<reference evidence="1" key="1">
    <citation type="submission" date="2016-07" db="EMBL/GenBank/DDBJ databases">
        <title>De novo transcriptome assembly of four accessions of the metal hyperaccumulator plant Noccaea caerulescens.</title>
        <authorList>
            <person name="Blande D."/>
            <person name="Halimaa P."/>
            <person name="Tervahauta A.I."/>
            <person name="Aarts M.G."/>
            <person name="Karenlampi S.O."/>
        </authorList>
    </citation>
    <scope>NUCLEOTIDE SEQUENCE</scope>
</reference>
<organism evidence="1">
    <name type="scientific">Noccaea caerulescens</name>
    <name type="common">Alpine penny-cress</name>
    <name type="synonym">Thlaspi caerulescens</name>
    <dbReference type="NCBI Taxonomy" id="107243"/>
    <lineage>
        <taxon>Eukaryota</taxon>
        <taxon>Viridiplantae</taxon>
        <taxon>Streptophyta</taxon>
        <taxon>Embryophyta</taxon>
        <taxon>Tracheophyta</taxon>
        <taxon>Spermatophyta</taxon>
        <taxon>Magnoliopsida</taxon>
        <taxon>eudicotyledons</taxon>
        <taxon>Gunneridae</taxon>
        <taxon>Pentapetalae</taxon>
        <taxon>rosids</taxon>
        <taxon>malvids</taxon>
        <taxon>Brassicales</taxon>
        <taxon>Brassicaceae</taxon>
        <taxon>Coluteocarpeae</taxon>
        <taxon>Noccaea</taxon>
    </lineage>
</organism>
<dbReference type="EMBL" id="GEVK01016162">
    <property type="protein sequence ID" value="JAU36670.1"/>
    <property type="molecule type" value="Transcribed_RNA"/>
</dbReference>
<gene>
    <name evidence="1" type="ORF">LC_TR3158_c1_g1_i1_g.12350</name>
</gene>
<protein>
    <submittedName>
        <fullName evidence="1">Uncharacterized protein</fullName>
    </submittedName>
</protein>
<name>A0A1J3EZD5_NOCCA</name>
<sequence length="87" mass="10708">MFFLKVRMISYKNLAWSDEQTRYYLQLRIEEKEKGNIRVQNANETARKIIIEKFYERFGERHEWKKFGSKLTTYSIHTRNLFTIEPV</sequence>
<accession>A0A1J3EZD5</accession>
<proteinExistence type="predicted"/>
<evidence type="ECO:0000313" key="1">
    <source>
        <dbReference type="EMBL" id="JAU36670.1"/>
    </source>
</evidence>
<dbReference type="AlphaFoldDB" id="A0A1J3EZD5"/>